<reference evidence="1 2" key="1">
    <citation type="submission" date="2019-06" db="EMBL/GenBank/DDBJ databases">
        <authorList>
            <person name="Broberg M."/>
        </authorList>
    </citation>
    <scope>NUCLEOTIDE SEQUENCE [LARGE SCALE GENOMIC DNA]</scope>
</reference>
<proteinExistence type="predicted"/>
<comment type="caution">
    <text evidence="1">The sequence shown here is derived from an EMBL/GenBank/DDBJ whole genome shotgun (WGS) entry which is preliminary data.</text>
</comment>
<dbReference type="EMBL" id="CABFNS010000826">
    <property type="protein sequence ID" value="VUC30990.1"/>
    <property type="molecule type" value="Genomic_DNA"/>
</dbReference>
<evidence type="ECO:0000313" key="1">
    <source>
        <dbReference type="EMBL" id="VUC30990.1"/>
    </source>
</evidence>
<sequence length="172" mass="19736">MAALANIADVKELVQGSQLHTGDISRVKNLVQEGQESVDLQVKQSHAQRKPQYGAVKSIRIPEIELGAGDRDRDHHKYAELWRYSDAQTQYYNQALTDRRKVLGPEHSDTLMKTMHDTGDTLRQTVKTDHAEELYEEAIETRSRLGDPKVIQSMRALVNMSLDWIDYFQNSR</sequence>
<accession>A0ABY6ULB7</accession>
<organism evidence="1 2">
    <name type="scientific">Bionectria ochroleuca</name>
    <name type="common">Gliocladium roseum</name>
    <dbReference type="NCBI Taxonomy" id="29856"/>
    <lineage>
        <taxon>Eukaryota</taxon>
        <taxon>Fungi</taxon>
        <taxon>Dikarya</taxon>
        <taxon>Ascomycota</taxon>
        <taxon>Pezizomycotina</taxon>
        <taxon>Sordariomycetes</taxon>
        <taxon>Hypocreomycetidae</taxon>
        <taxon>Hypocreales</taxon>
        <taxon>Bionectriaceae</taxon>
        <taxon>Clonostachys</taxon>
    </lineage>
</organism>
<name>A0ABY6ULB7_BIOOC</name>
<dbReference type="InterPro" id="IPR011990">
    <property type="entry name" value="TPR-like_helical_dom_sf"/>
</dbReference>
<evidence type="ECO:0000313" key="2">
    <source>
        <dbReference type="Proteomes" id="UP000766486"/>
    </source>
</evidence>
<gene>
    <name evidence="1" type="ORF">CLO192961_LOCUS296340</name>
</gene>
<dbReference type="Gene3D" id="1.25.40.10">
    <property type="entry name" value="Tetratricopeptide repeat domain"/>
    <property type="match status" value="1"/>
</dbReference>
<keyword evidence="2" id="KW-1185">Reference proteome</keyword>
<protein>
    <submittedName>
        <fullName evidence="1">Uncharacterized protein</fullName>
    </submittedName>
</protein>
<dbReference type="Proteomes" id="UP000766486">
    <property type="component" value="Unassembled WGS sequence"/>
</dbReference>